<dbReference type="AlphaFoldDB" id="A0A497Z9K9"/>
<gene>
    <name evidence="1" type="ORF">CLV75_2938</name>
</gene>
<evidence type="ECO:0000313" key="2">
    <source>
        <dbReference type="Proteomes" id="UP000271700"/>
    </source>
</evidence>
<name>A0A497Z9K9_9RHOB</name>
<comment type="caution">
    <text evidence="1">The sequence shown here is derived from an EMBL/GenBank/DDBJ whole genome shotgun (WGS) entry which is preliminary data.</text>
</comment>
<dbReference type="Gene3D" id="3.40.50.150">
    <property type="entry name" value="Vaccinia Virus protein VP39"/>
    <property type="match status" value="1"/>
</dbReference>
<dbReference type="Pfam" id="PF13489">
    <property type="entry name" value="Methyltransf_23"/>
    <property type="match status" value="1"/>
</dbReference>
<dbReference type="CDD" id="cd02440">
    <property type="entry name" value="AdoMet_MTases"/>
    <property type="match status" value="1"/>
</dbReference>
<reference evidence="1 2" key="1">
    <citation type="submission" date="2018-10" db="EMBL/GenBank/DDBJ databases">
        <title>Genomic Encyclopedia of Archaeal and Bacterial Type Strains, Phase II (KMG-II): from individual species to whole genera.</title>
        <authorList>
            <person name="Goeker M."/>
        </authorList>
    </citation>
    <scope>NUCLEOTIDE SEQUENCE [LARGE SCALE GENOMIC DNA]</scope>
    <source>
        <strain evidence="1 2">DSM 29317</strain>
    </source>
</reference>
<dbReference type="GO" id="GO:0008168">
    <property type="term" value="F:methyltransferase activity"/>
    <property type="evidence" value="ECO:0007669"/>
    <property type="project" value="UniProtKB-KW"/>
</dbReference>
<dbReference type="EMBL" id="RCCT01000004">
    <property type="protein sequence ID" value="RLK03563.1"/>
    <property type="molecule type" value="Genomic_DNA"/>
</dbReference>
<accession>A0A497Z9K9</accession>
<sequence length="291" mass="32417">MKLHERCRLCGGTTELRSGYRFGQFDLFKCGACGFQQIDPEPSGAELQELYGTLYFQKAKYTDPKAIELEYERRHNLMARAGFKPEDSLLEIGCGAGQFIATCADTYNWYGMDFSEAGIEEARTRLPNLPADRLRSQSVEDFNPSLPDGGFDGVLIFDTIEHVYDPQPVLKRAASWLKPGGRMIVTTPDIGANMAKLTGRRWPFMTPPEHLSFFTRPAMVQALKSAGLYTSYSKSMGKYANVAFIVYKAGRVGLLPKSLGKLAVKMGLGKLTIYVPTGDVMYMIAEKQRDA</sequence>
<dbReference type="GO" id="GO:0032259">
    <property type="term" value="P:methylation"/>
    <property type="evidence" value="ECO:0007669"/>
    <property type="project" value="UniProtKB-KW"/>
</dbReference>
<keyword evidence="1" id="KW-0489">Methyltransferase</keyword>
<proteinExistence type="predicted"/>
<protein>
    <submittedName>
        <fullName evidence="1">Methyltransferase family protein</fullName>
    </submittedName>
</protein>
<keyword evidence="1" id="KW-0808">Transferase</keyword>
<dbReference type="SUPFAM" id="SSF53335">
    <property type="entry name" value="S-adenosyl-L-methionine-dependent methyltransferases"/>
    <property type="match status" value="1"/>
</dbReference>
<keyword evidence="2" id="KW-1185">Reference proteome</keyword>
<evidence type="ECO:0000313" key="1">
    <source>
        <dbReference type="EMBL" id="RLK03563.1"/>
    </source>
</evidence>
<dbReference type="OrthoDB" id="7537532at2"/>
<dbReference type="Proteomes" id="UP000271700">
    <property type="component" value="Unassembled WGS sequence"/>
</dbReference>
<dbReference type="STRING" id="981384.GCA_000192475_00698"/>
<dbReference type="PANTHER" id="PTHR43861:SF6">
    <property type="entry name" value="METHYLTRANSFERASE TYPE 11"/>
    <property type="match status" value="1"/>
</dbReference>
<dbReference type="InterPro" id="IPR029063">
    <property type="entry name" value="SAM-dependent_MTases_sf"/>
</dbReference>
<dbReference type="RefSeq" id="WP_010443075.1">
    <property type="nucleotide sequence ID" value="NZ_AEYW01000022.1"/>
</dbReference>
<dbReference type="PANTHER" id="PTHR43861">
    <property type="entry name" value="TRANS-ACONITATE 2-METHYLTRANSFERASE-RELATED"/>
    <property type="match status" value="1"/>
</dbReference>
<organism evidence="1 2">
    <name type="scientific">Ruegeria conchae</name>
    <dbReference type="NCBI Taxonomy" id="981384"/>
    <lineage>
        <taxon>Bacteria</taxon>
        <taxon>Pseudomonadati</taxon>
        <taxon>Pseudomonadota</taxon>
        <taxon>Alphaproteobacteria</taxon>
        <taxon>Rhodobacterales</taxon>
        <taxon>Roseobacteraceae</taxon>
        <taxon>Ruegeria</taxon>
    </lineage>
</organism>